<protein>
    <submittedName>
        <fullName evidence="2">Uncharacterized protein</fullName>
    </submittedName>
</protein>
<feature type="region of interest" description="Disordered" evidence="1">
    <location>
        <begin position="172"/>
        <end position="194"/>
    </location>
</feature>
<evidence type="ECO:0000256" key="1">
    <source>
        <dbReference type="SAM" id="MobiDB-lite"/>
    </source>
</evidence>
<feature type="region of interest" description="Disordered" evidence="1">
    <location>
        <begin position="436"/>
        <end position="522"/>
    </location>
</feature>
<feature type="compositionally biased region" description="Basic and acidic residues" evidence="1">
    <location>
        <begin position="461"/>
        <end position="472"/>
    </location>
</feature>
<feature type="region of interest" description="Disordered" evidence="1">
    <location>
        <begin position="94"/>
        <end position="127"/>
    </location>
</feature>
<dbReference type="AlphaFoldDB" id="A0A8J2SQM3"/>
<comment type="caution">
    <text evidence="2">The sequence shown here is derived from an EMBL/GenBank/DDBJ whole genome shotgun (WGS) entry which is preliminary data.</text>
</comment>
<feature type="compositionally biased region" description="Basic and acidic residues" evidence="1">
    <location>
        <begin position="354"/>
        <end position="365"/>
    </location>
</feature>
<dbReference type="InterPro" id="IPR036770">
    <property type="entry name" value="Ankyrin_rpt-contain_sf"/>
</dbReference>
<dbReference type="EMBL" id="CAKKNE010000004">
    <property type="protein sequence ID" value="CAH0374990.1"/>
    <property type="molecule type" value="Genomic_DNA"/>
</dbReference>
<accession>A0A8J2SQM3</accession>
<dbReference type="SUPFAM" id="SSF48403">
    <property type="entry name" value="Ankyrin repeat"/>
    <property type="match status" value="1"/>
</dbReference>
<evidence type="ECO:0000313" key="3">
    <source>
        <dbReference type="Proteomes" id="UP000789595"/>
    </source>
</evidence>
<feature type="region of interest" description="Disordered" evidence="1">
    <location>
        <begin position="354"/>
        <end position="413"/>
    </location>
</feature>
<reference evidence="2" key="1">
    <citation type="submission" date="2021-11" db="EMBL/GenBank/DDBJ databases">
        <authorList>
            <consortium name="Genoscope - CEA"/>
            <person name="William W."/>
        </authorList>
    </citation>
    <scope>NUCLEOTIDE SEQUENCE</scope>
</reference>
<evidence type="ECO:0000313" key="2">
    <source>
        <dbReference type="EMBL" id="CAH0374990.1"/>
    </source>
</evidence>
<organism evidence="2 3">
    <name type="scientific">Pelagomonas calceolata</name>
    <dbReference type="NCBI Taxonomy" id="35677"/>
    <lineage>
        <taxon>Eukaryota</taxon>
        <taxon>Sar</taxon>
        <taxon>Stramenopiles</taxon>
        <taxon>Ochrophyta</taxon>
        <taxon>Pelagophyceae</taxon>
        <taxon>Pelagomonadales</taxon>
        <taxon>Pelagomonadaceae</taxon>
        <taxon>Pelagomonas</taxon>
    </lineage>
</organism>
<gene>
    <name evidence="2" type="ORF">PECAL_4P23050</name>
</gene>
<feature type="compositionally biased region" description="Acidic residues" evidence="1">
    <location>
        <begin position="443"/>
        <end position="454"/>
    </location>
</feature>
<keyword evidence="3" id="KW-1185">Reference proteome</keyword>
<sequence length="522" mass="56818">MAVLVRVKRKRDELPSERLILAAPRAKRERSARELLRSTFQGLGLHQPPPTPEQNLPVERRCFRRLDTLDAAAARDLEERTRGETAQRLLREALRLRRKRRPSPEHNEEASPTTTQSSPKRRQRPPQQAICVDLKDGALERSSPIPFEKSSEKKCSRSLTDLTAFAGVERSPTNSSLDMLAPGGARETARDENSERRRLAAAVSTAMASEDPASLVELRAACGTPLAISLVCRDGATPLMAFARHGCQDDVARLVALGADSRRVDARGRDAAMHAHARGHAAVRDRLLAATPPNPPKRVASEVHPKRSFLDGVSAYYEDDQDVSHGDDAEMVGLPLDDFVYDVYAYDATADVEPRRVSTSRDHDGAQSLPDDLSRTVDCESLASRAMTPGGDTLSSSGESEDDDGLSTRCVVSPRRRSRAAPLVVGIRHPLRDVLALPRTNEDDPAGTDGDDDVSSLGADDNDRNKSADDRSLSNGSLEDDDRSFRSHPMAAWDSAPPFFSVGGNGPPAAAFPSHSRDDASL</sequence>
<dbReference type="Proteomes" id="UP000789595">
    <property type="component" value="Unassembled WGS sequence"/>
</dbReference>
<name>A0A8J2SQM3_9STRA</name>
<dbReference type="Gene3D" id="1.25.40.20">
    <property type="entry name" value="Ankyrin repeat-containing domain"/>
    <property type="match status" value="1"/>
</dbReference>
<proteinExistence type="predicted"/>